<proteinExistence type="predicted"/>
<gene>
    <name evidence="1" type="ORF">TSPGSL018_9073</name>
</gene>
<dbReference type="EMBL" id="GBEZ01004274">
    <property type="protein sequence ID" value="JAC80930.1"/>
    <property type="molecule type" value="Transcribed_RNA"/>
</dbReference>
<dbReference type="AlphaFoldDB" id="A0A061SDI5"/>
<organism evidence="1">
    <name type="scientific">Tetraselmis sp. GSL018</name>
    <dbReference type="NCBI Taxonomy" id="582737"/>
    <lineage>
        <taxon>Eukaryota</taxon>
        <taxon>Viridiplantae</taxon>
        <taxon>Chlorophyta</taxon>
        <taxon>core chlorophytes</taxon>
        <taxon>Chlorodendrophyceae</taxon>
        <taxon>Chlorodendrales</taxon>
        <taxon>Chlorodendraceae</taxon>
        <taxon>Tetraselmis</taxon>
    </lineage>
</organism>
<sequence>ISAAVEHAADACAPSYRYELDLDGQPRVSGGVTSRKVTMPRLIVTPSPESKWSSRVDIREWGAHLGSRSFSRSRPVDLEPTGCGVELTDEQWSVL</sequence>
<reference evidence="1" key="1">
    <citation type="submission" date="2014-05" db="EMBL/GenBank/DDBJ databases">
        <title>The transcriptome of the halophilic microalga Tetraselmis sp. GSL018 isolated from the Great Salt Lake, Utah.</title>
        <authorList>
            <person name="Jinkerson R.E."/>
            <person name="D'Adamo S."/>
            <person name="Posewitz M.C."/>
        </authorList>
    </citation>
    <scope>NUCLEOTIDE SEQUENCE</scope>
    <source>
        <strain evidence="1">GSL018</strain>
    </source>
</reference>
<protein>
    <submittedName>
        <fullName evidence="1">Uncharacterized protein</fullName>
    </submittedName>
</protein>
<feature type="non-terminal residue" evidence="1">
    <location>
        <position position="1"/>
    </location>
</feature>
<feature type="non-terminal residue" evidence="1">
    <location>
        <position position="95"/>
    </location>
</feature>
<name>A0A061SDI5_9CHLO</name>
<evidence type="ECO:0000313" key="1">
    <source>
        <dbReference type="EMBL" id="JAC80930.1"/>
    </source>
</evidence>
<accession>A0A061SDI5</accession>